<sequence length="190" mass="20648">MGNIILNAIILAAMGTLLLRLAGRKSLAQMTTPQVAILLTIGAVLGSEVGGKGLLPSIIATATFIGFLVAMEWISLRWNGAETAVKGKAILIISDGNLMIDNLKKLRMSVDDLEQRLRLAGISHFQDVKTGTIERNGEFGYEWMPEAKPVTVKDLERILGEKLGALTNKNNIFTEIKGDTHEQAIPEILQ</sequence>
<dbReference type="GO" id="GO:0005886">
    <property type="term" value="C:plasma membrane"/>
    <property type="evidence" value="ECO:0007669"/>
    <property type="project" value="UniProtKB-SubCell"/>
</dbReference>
<reference evidence="9 10" key="1">
    <citation type="submission" date="2017-07" db="EMBL/GenBank/DDBJ databases">
        <title>Genome sequencing and assembly of Paenibacillus rigui.</title>
        <authorList>
            <person name="Mayilraj S."/>
        </authorList>
    </citation>
    <scope>NUCLEOTIDE SEQUENCE [LARGE SCALE GENOMIC DNA]</scope>
    <source>
        <strain evidence="9 10">JCM 16352</strain>
    </source>
</reference>
<accession>A0A229UG52</accession>
<dbReference type="RefSeq" id="WP_094018831.1">
    <property type="nucleotide sequence ID" value="NZ_NMQW01000079.1"/>
</dbReference>
<dbReference type="InterPro" id="IPR007353">
    <property type="entry name" value="DUF421"/>
</dbReference>
<comment type="similarity">
    <text evidence="2">Belongs to the UPF0702 family.</text>
</comment>
<evidence type="ECO:0000256" key="3">
    <source>
        <dbReference type="ARBA" id="ARBA00022475"/>
    </source>
</evidence>
<keyword evidence="4 7" id="KW-0812">Transmembrane</keyword>
<dbReference type="PANTHER" id="PTHR34582">
    <property type="entry name" value="UPF0702 TRANSMEMBRANE PROTEIN YCAP"/>
    <property type="match status" value="1"/>
</dbReference>
<evidence type="ECO:0000256" key="4">
    <source>
        <dbReference type="ARBA" id="ARBA00022692"/>
    </source>
</evidence>
<comment type="caution">
    <text evidence="9">The sequence shown here is derived from an EMBL/GenBank/DDBJ whole genome shotgun (WGS) entry which is preliminary data.</text>
</comment>
<gene>
    <name evidence="9" type="ORF">CF651_31515</name>
</gene>
<dbReference type="InterPro" id="IPR023090">
    <property type="entry name" value="UPF0702_alpha/beta_dom_sf"/>
</dbReference>
<comment type="subcellular location">
    <subcellularLocation>
        <location evidence="1">Cell membrane</location>
        <topology evidence="1">Multi-pass membrane protein</topology>
    </subcellularLocation>
</comment>
<name>A0A229UG52_9BACL</name>
<evidence type="ECO:0000256" key="1">
    <source>
        <dbReference type="ARBA" id="ARBA00004651"/>
    </source>
</evidence>
<evidence type="ECO:0000256" key="6">
    <source>
        <dbReference type="ARBA" id="ARBA00023136"/>
    </source>
</evidence>
<dbReference type="Proteomes" id="UP000215509">
    <property type="component" value="Unassembled WGS sequence"/>
</dbReference>
<feature type="domain" description="YetF C-terminal" evidence="8">
    <location>
        <begin position="77"/>
        <end position="146"/>
    </location>
</feature>
<proteinExistence type="inferred from homology"/>
<evidence type="ECO:0000313" key="10">
    <source>
        <dbReference type="Proteomes" id="UP000215509"/>
    </source>
</evidence>
<evidence type="ECO:0000256" key="7">
    <source>
        <dbReference type="SAM" id="Phobius"/>
    </source>
</evidence>
<dbReference type="AlphaFoldDB" id="A0A229UG52"/>
<protein>
    <recommendedName>
        <fullName evidence="8">YetF C-terminal domain-containing protein</fullName>
    </recommendedName>
</protein>
<dbReference type="Gene3D" id="3.30.240.20">
    <property type="entry name" value="bsu07140 like domains"/>
    <property type="match status" value="1"/>
</dbReference>
<dbReference type="OrthoDB" id="1796697at2"/>
<evidence type="ECO:0000259" key="8">
    <source>
        <dbReference type="Pfam" id="PF04239"/>
    </source>
</evidence>
<keyword evidence="6 7" id="KW-0472">Membrane</keyword>
<keyword evidence="3" id="KW-1003">Cell membrane</keyword>
<keyword evidence="5 7" id="KW-1133">Transmembrane helix</keyword>
<evidence type="ECO:0000256" key="5">
    <source>
        <dbReference type="ARBA" id="ARBA00022989"/>
    </source>
</evidence>
<evidence type="ECO:0000256" key="2">
    <source>
        <dbReference type="ARBA" id="ARBA00006448"/>
    </source>
</evidence>
<feature type="transmembrane region" description="Helical" evidence="7">
    <location>
        <begin position="57"/>
        <end position="76"/>
    </location>
</feature>
<dbReference type="PANTHER" id="PTHR34582:SF2">
    <property type="entry name" value="UPF0702 TRANSMEMBRANE PROTEIN YDFR"/>
    <property type="match status" value="1"/>
</dbReference>
<keyword evidence="10" id="KW-1185">Reference proteome</keyword>
<organism evidence="9 10">
    <name type="scientific">Paenibacillus rigui</name>
    <dbReference type="NCBI Taxonomy" id="554312"/>
    <lineage>
        <taxon>Bacteria</taxon>
        <taxon>Bacillati</taxon>
        <taxon>Bacillota</taxon>
        <taxon>Bacilli</taxon>
        <taxon>Bacillales</taxon>
        <taxon>Paenibacillaceae</taxon>
        <taxon>Paenibacillus</taxon>
    </lineage>
</organism>
<dbReference type="EMBL" id="NMQW01000079">
    <property type="protein sequence ID" value="OXM82364.1"/>
    <property type="molecule type" value="Genomic_DNA"/>
</dbReference>
<evidence type="ECO:0000313" key="9">
    <source>
        <dbReference type="EMBL" id="OXM82364.1"/>
    </source>
</evidence>
<feature type="transmembrane region" description="Helical" evidence="7">
    <location>
        <begin position="35"/>
        <end position="51"/>
    </location>
</feature>
<feature type="transmembrane region" description="Helical" evidence="7">
    <location>
        <begin position="6"/>
        <end position="23"/>
    </location>
</feature>
<dbReference type="Pfam" id="PF04239">
    <property type="entry name" value="DUF421"/>
    <property type="match status" value="1"/>
</dbReference>